<protein>
    <submittedName>
        <fullName evidence="3">Amino acid racemase</fullName>
        <ecNumber evidence="3">5.1.1.-</ecNumber>
    </submittedName>
</protein>
<accession>A0A7Y0EMR0</accession>
<dbReference type="PROSITE" id="PS00924">
    <property type="entry name" value="ASP_GLU_RACEMASE_2"/>
    <property type="match status" value="1"/>
</dbReference>
<dbReference type="PANTHER" id="PTHR21198">
    <property type="entry name" value="GLUTAMATE RACEMASE"/>
    <property type="match status" value="1"/>
</dbReference>
<reference evidence="3 4" key="2">
    <citation type="submission" date="2020-06" db="EMBL/GenBank/DDBJ databases">
        <title>Complete Genome Sequence of Clostridium muelleri sp. nov. P21T, an Acid-Alcohol Producing Acetogen Isolated from Old Hay.</title>
        <authorList>
            <person name="Duncan K.E."/>
            <person name="Tanner R.S."/>
        </authorList>
    </citation>
    <scope>NUCLEOTIDE SEQUENCE [LARGE SCALE GENOMIC DNA]</scope>
    <source>
        <strain evidence="3 4">P21</strain>
    </source>
</reference>
<keyword evidence="2 3" id="KW-0413">Isomerase</keyword>
<dbReference type="NCBIfam" id="TIGR00035">
    <property type="entry name" value="asp_race"/>
    <property type="match status" value="1"/>
</dbReference>
<evidence type="ECO:0000313" key="3">
    <source>
        <dbReference type="EMBL" id="NMM65937.1"/>
    </source>
</evidence>
<dbReference type="InterPro" id="IPR033134">
    <property type="entry name" value="Asp/Glu_racemase_AS_2"/>
</dbReference>
<dbReference type="Pfam" id="PF01177">
    <property type="entry name" value="Asp_Glu_race"/>
    <property type="match status" value="1"/>
</dbReference>
<name>A0A7Y0EMR0_9CLOT</name>
<dbReference type="AlphaFoldDB" id="A0A7Y0EMR0"/>
<sequence>MMKKIGILGGISSASTIQYYKTILNMYYEKFSDYYYPEITINSLNFQYFTDLENENKISEYTNYIINGINNLQKSGADFIIMAANSPHSVFHTVKQEIDLPILSIVDTAAKECTKLKLKKVLLTGIKYTMQNSFYQEGLKAYGIDVLTPSLKHQDEINSMIFDELVLNKVMNNTKKNFIDIICQYNVDGVILGCTELPLLINQEDIDIPLIDTIKLHCKAALSYSLEKS</sequence>
<evidence type="ECO:0000313" key="4">
    <source>
        <dbReference type="Proteomes" id="UP000537131"/>
    </source>
</evidence>
<proteinExistence type="inferred from homology"/>
<dbReference type="GO" id="GO:0047661">
    <property type="term" value="F:amino-acid racemase activity"/>
    <property type="evidence" value="ECO:0007669"/>
    <property type="project" value="InterPro"/>
</dbReference>
<dbReference type="InterPro" id="IPR004380">
    <property type="entry name" value="Asp_race"/>
</dbReference>
<organism evidence="3 4">
    <name type="scientific">Clostridium muellerianum</name>
    <dbReference type="NCBI Taxonomy" id="2716538"/>
    <lineage>
        <taxon>Bacteria</taxon>
        <taxon>Bacillati</taxon>
        <taxon>Bacillota</taxon>
        <taxon>Clostridia</taxon>
        <taxon>Eubacteriales</taxon>
        <taxon>Clostridiaceae</taxon>
        <taxon>Clostridium</taxon>
    </lineage>
</organism>
<dbReference type="InterPro" id="IPR015942">
    <property type="entry name" value="Asp/Glu/hydantoin_racemase"/>
</dbReference>
<comment type="caution">
    <text evidence="3">The sequence shown here is derived from an EMBL/GenBank/DDBJ whole genome shotgun (WGS) entry which is preliminary data.</text>
</comment>
<dbReference type="Gene3D" id="3.40.50.1860">
    <property type="match status" value="2"/>
</dbReference>
<dbReference type="PANTHER" id="PTHR21198:SF7">
    <property type="entry name" value="ASPARTATE-GLUTAMATE RACEMASE FAMILY"/>
    <property type="match status" value="1"/>
</dbReference>
<dbReference type="EMBL" id="JABBNI010000067">
    <property type="protein sequence ID" value="NMM65937.1"/>
    <property type="molecule type" value="Genomic_DNA"/>
</dbReference>
<dbReference type="Proteomes" id="UP000537131">
    <property type="component" value="Unassembled WGS sequence"/>
</dbReference>
<keyword evidence="4" id="KW-1185">Reference proteome</keyword>
<evidence type="ECO:0000256" key="2">
    <source>
        <dbReference type="ARBA" id="ARBA00023235"/>
    </source>
</evidence>
<gene>
    <name evidence="3" type="ORF">HBE96_25500</name>
</gene>
<evidence type="ECO:0000256" key="1">
    <source>
        <dbReference type="ARBA" id="ARBA00007847"/>
    </source>
</evidence>
<dbReference type="InterPro" id="IPR001920">
    <property type="entry name" value="Asp/Glu_race"/>
</dbReference>
<dbReference type="SUPFAM" id="SSF53681">
    <property type="entry name" value="Aspartate/glutamate racemase"/>
    <property type="match status" value="2"/>
</dbReference>
<reference evidence="3 4" key="1">
    <citation type="submission" date="2020-04" db="EMBL/GenBank/DDBJ databases">
        <authorList>
            <person name="Doyle D.A."/>
        </authorList>
    </citation>
    <scope>NUCLEOTIDE SEQUENCE [LARGE SCALE GENOMIC DNA]</scope>
    <source>
        <strain evidence="3 4">P21</strain>
    </source>
</reference>
<dbReference type="EC" id="5.1.1.-" evidence="3"/>
<comment type="similarity">
    <text evidence="1">Belongs to the aspartate/glutamate racemases family.</text>
</comment>